<keyword evidence="2" id="KW-1185">Reference proteome</keyword>
<gene>
    <name evidence="1" type="ORF">ACFOGI_02160</name>
</gene>
<protein>
    <recommendedName>
        <fullName evidence="3">ComG operon protein 7</fullName>
    </recommendedName>
</protein>
<sequence>MKRLLYFMNKKEHGFFLPYVLVIILVVLSGVASSIHAYKNTIDISRNHLEEIKIETLFQMGRAKVEKDLDTQEEVPRLAMYDFPDGNVVIDIFPMDPDTLLLHFLITTDYSQTELTNYMKFQHQ</sequence>
<name>A0ABV7CS03_9BACI</name>
<evidence type="ECO:0000313" key="2">
    <source>
        <dbReference type="Proteomes" id="UP001595279"/>
    </source>
</evidence>
<evidence type="ECO:0008006" key="3">
    <source>
        <dbReference type="Google" id="ProtNLM"/>
    </source>
</evidence>
<proteinExistence type="predicted"/>
<dbReference type="Proteomes" id="UP001595279">
    <property type="component" value="Unassembled WGS sequence"/>
</dbReference>
<dbReference type="EMBL" id="JBHRSA010000004">
    <property type="protein sequence ID" value="MFC3039058.1"/>
    <property type="molecule type" value="Genomic_DNA"/>
</dbReference>
<comment type="caution">
    <text evidence="1">The sequence shown here is derived from an EMBL/GenBank/DDBJ whole genome shotgun (WGS) entry which is preliminary data.</text>
</comment>
<evidence type="ECO:0000313" key="1">
    <source>
        <dbReference type="EMBL" id="MFC3039058.1"/>
    </source>
</evidence>
<accession>A0ABV7CS03</accession>
<organism evidence="1 2">
    <name type="scientific">Virgibacillus xinjiangensis</name>
    <dbReference type="NCBI Taxonomy" id="393090"/>
    <lineage>
        <taxon>Bacteria</taxon>
        <taxon>Bacillati</taxon>
        <taxon>Bacillota</taxon>
        <taxon>Bacilli</taxon>
        <taxon>Bacillales</taxon>
        <taxon>Bacillaceae</taxon>
        <taxon>Virgibacillus</taxon>
    </lineage>
</organism>
<dbReference type="RefSeq" id="WP_390267718.1">
    <property type="nucleotide sequence ID" value="NZ_JBHRSA010000004.1"/>
</dbReference>
<reference evidence="2" key="1">
    <citation type="journal article" date="2019" name="Int. J. Syst. Evol. Microbiol.">
        <title>The Global Catalogue of Microorganisms (GCM) 10K type strain sequencing project: providing services to taxonomists for standard genome sequencing and annotation.</title>
        <authorList>
            <consortium name="The Broad Institute Genomics Platform"/>
            <consortium name="The Broad Institute Genome Sequencing Center for Infectious Disease"/>
            <person name="Wu L."/>
            <person name="Ma J."/>
        </authorList>
    </citation>
    <scope>NUCLEOTIDE SEQUENCE [LARGE SCALE GENOMIC DNA]</scope>
    <source>
        <strain evidence="2">KCTC 13128</strain>
    </source>
</reference>